<evidence type="ECO:0000256" key="3">
    <source>
        <dbReference type="ARBA" id="ARBA00022452"/>
    </source>
</evidence>
<dbReference type="Pfam" id="PF07715">
    <property type="entry name" value="Plug"/>
    <property type="match status" value="1"/>
</dbReference>
<dbReference type="InterPro" id="IPR039426">
    <property type="entry name" value="TonB-dep_rcpt-like"/>
</dbReference>
<dbReference type="InterPro" id="IPR036942">
    <property type="entry name" value="Beta-barrel_TonB_sf"/>
</dbReference>
<dbReference type="NCBIfam" id="TIGR04057">
    <property type="entry name" value="SusC_RagA_signa"/>
    <property type="match status" value="1"/>
</dbReference>
<keyword evidence="2 7" id="KW-0813">Transport</keyword>
<dbReference type="Gene3D" id="3.55.50.30">
    <property type="match status" value="1"/>
</dbReference>
<feature type="domain" description="TonB-dependent receptor plug" evidence="8">
    <location>
        <begin position="221"/>
        <end position="325"/>
    </location>
</feature>
<dbReference type="InterPro" id="IPR023996">
    <property type="entry name" value="TonB-dep_OMP_SusC/RagA"/>
</dbReference>
<dbReference type="InterPro" id="IPR008969">
    <property type="entry name" value="CarboxyPept-like_regulatory"/>
</dbReference>
<dbReference type="PROSITE" id="PS52016">
    <property type="entry name" value="TONB_DEPENDENT_REC_3"/>
    <property type="match status" value="1"/>
</dbReference>
<name>A0A419VYH6_9BACT</name>
<keyword evidence="4 7" id="KW-0812">Transmembrane</keyword>
<keyword evidence="3 7" id="KW-1134">Transmembrane beta strand</keyword>
<dbReference type="Pfam" id="PF13715">
    <property type="entry name" value="CarbopepD_reg_2"/>
    <property type="match status" value="1"/>
</dbReference>
<keyword evidence="6 7" id="KW-0998">Cell outer membrane</keyword>
<dbReference type="InterPro" id="IPR012910">
    <property type="entry name" value="Plug_dom"/>
</dbReference>
<evidence type="ECO:0000259" key="8">
    <source>
        <dbReference type="Pfam" id="PF07715"/>
    </source>
</evidence>
<proteinExistence type="inferred from homology"/>
<evidence type="ECO:0000256" key="4">
    <source>
        <dbReference type="ARBA" id="ARBA00022692"/>
    </source>
</evidence>
<protein>
    <submittedName>
        <fullName evidence="9">TonB-linked SusC/RagA family outer membrane protein</fullName>
    </submittedName>
</protein>
<evidence type="ECO:0000256" key="5">
    <source>
        <dbReference type="ARBA" id="ARBA00023136"/>
    </source>
</evidence>
<evidence type="ECO:0000256" key="1">
    <source>
        <dbReference type="ARBA" id="ARBA00004571"/>
    </source>
</evidence>
<sequence>MKKKSVNSGLLARSYLKKLCLMMRMIVFLVLVSTFLANATTGHSQSTRLSIKIENETLTDILEKIESQSNVGFLVPSELTRDQRVFNFSVQDASVESILDRVLLPNGYNYEFVGKNVVITSTPKVQDQPTDVRGKVTGVAGDPIPGVSIMIEGTTTGTISDYDGNYQLHDLPANAVLKFSFVGFKTVALSIEGRSELNVVLEEESIGLEEVVAIGYGTMKKSDLTGSVTSVSSDELAAFPVADAVQAIQGRASGVQVTSINGEPGTESRIRVRGGTSINAGSDPLIVVDGFPGASMPFAEDIQSIEILKDASATAIYGSRGANGVILITTKKGNVGDISVEVNSSYSFDKVGNTLDVLNAKEFAEYMNQVAANDGTTPMYDPSEYGEGTNWQDVIFRDGSIQKHQVSVSGGTKGIRFYNSINYFDQNGVVINSKFKQYSGLSNIDYTINDKLKAGTSITYKRSIQDGVKTQEGSGGASNTGVISAALIMEPTVGIYNEDGSYTISNIGDPNDNPYAIATEYTDEKVYDRFQGNGYIDWEILKGLTFKTTIGVEINNKREGTYSPSTLVAGSAYDGVASISSYKQTNIISENYINYQKEIDDHKFSVLGGYSYQKYRSEYMQANSRGFNTDTYLYWNLSTGSEYRPAYSALTEWEMLSYYGRVNYNYKNKYLLTFTGRYDGSSRLGANNKWGFFPSGAFAWNVKQEPFLEGAEALSNLKFRASVGVTGNTDIGVYKTLALFSSVNSIVGDETVNAVIPSSVENAELGWESTRQTDIGIDVGLFESKVNLTLDYYYMKTSDLLYNLPLPYYSGYSSAISNIGSNMNKGFEASLSTINVDRKLFWSTDFNISSNKTEIEELYGGEVKYAARPTHLVGDETAILQEGAPVGSFYGYVFDGLDSEGAVQYKDIAGVDEDGNVVMEPDGTVNSTDRKIIGNPHPDFICGLNNTLSYGNFDLNIFIQGVFGNDIINFTRMELETGSGRNNQLTTIKNAWTSSNTDTDIPKVSGSNNYTMSSRWVEDGTYVRLKTISLGYSLPKRWISKYGVDKFRFYVSAQNLFTITDYSGYNPDVSYNNSNTKLGLDYGSYPNAKSVTLGFNLNF</sequence>
<evidence type="ECO:0000256" key="6">
    <source>
        <dbReference type="ARBA" id="ARBA00023237"/>
    </source>
</evidence>
<dbReference type="OrthoDB" id="1096961at2"/>
<dbReference type="Gene3D" id="2.40.170.20">
    <property type="entry name" value="TonB-dependent receptor, beta-barrel domain"/>
    <property type="match status" value="1"/>
</dbReference>
<evidence type="ECO:0000256" key="7">
    <source>
        <dbReference type="PROSITE-ProRule" id="PRU01360"/>
    </source>
</evidence>
<dbReference type="GO" id="GO:0009279">
    <property type="term" value="C:cell outer membrane"/>
    <property type="evidence" value="ECO:0007669"/>
    <property type="project" value="UniProtKB-SubCell"/>
</dbReference>
<gene>
    <name evidence="9" type="ORF">BC643_3438</name>
</gene>
<dbReference type="Proteomes" id="UP000283387">
    <property type="component" value="Unassembled WGS sequence"/>
</dbReference>
<dbReference type="AlphaFoldDB" id="A0A419VYH6"/>
<dbReference type="SUPFAM" id="SSF49464">
    <property type="entry name" value="Carboxypeptidase regulatory domain-like"/>
    <property type="match status" value="1"/>
</dbReference>
<dbReference type="EMBL" id="RAPN01000002">
    <property type="protein sequence ID" value="RKD88293.1"/>
    <property type="molecule type" value="Genomic_DNA"/>
</dbReference>
<evidence type="ECO:0000313" key="9">
    <source>
        <dbReference type="EMBL" id="RKD88293.1"/>
    </source>
</evidence>
<comment type="subcellular location">
    <subcellularLocation>
        <location evidence="1 7">Cell outer membrane</location>
        <topology evidence="1 7">Multi-pass membrane protein</topology>
    </subcellularLocation>
</comment>
<evidence type="ECO:0000256" key="2">
    <source>
        <dbReference type="ARBA" id="ARBA00022448"/>
    </source>
</evidence>
<dbReference type="NCBIfam" id="TIGR04056">
    <property type="entry name" value="OMP_RagA_SusC"/>
    <property type="match status" value="1"/>
</dbReference>
<dbReference type="InterPro" id="IPR037066">
    <property type="entry name" value="Plug_dom_sf"/>
</dbReference>
<evidence type="ECO:0000313" key="10">
    <source>
        <dbReference type="Proteomes" id="UP000283387"/>
    </source>
</evidence>
<dbReference type="InterPro" id="IPR023997">
    <property type="entry name" value="TonB-dep_OMP_SusC/RagA_CS"/>
</dbReference>
<keyword evidence="5 7" id="KW-0472">Membrane</keyword>
<dbReference type="RefSeq" id="WP_120274463.1">
    <property type="nucleotide sequence ID" value="NZ_RAPN01000002.1"/>
</dbReference>
<organism evidence="9 10">
    <name type="scientific">Mangrovibacterium diazotrophicum</name>
    <dbReference type="NCBI Taxonomy" id="1261403"/>
    <lineage>
        <taxon>Bacteria</taxon>
        <taxon>Pseudomonadati</taxon>
        <taxon>Bacteroidota</taxon>
        <taxon>Bacteroidia</taxon>
        <taxon>Marinilabiliales</taxon>
        <taxon>Prolixibacteraceae</taxon>
        <taxon>Mangrovibacterium</taxon>
    </lineage>
</organism>
<dbReference type="Gene3D" id="2.170.130.10">
    <property type="entry name" value="TonB-dependent receptor, plug domain"/>
    <property type="match status" value="1"/>
</dbReference>
<keyword evidence="10" id="KW-1185">Reference proteome</keyword>
<accession>A0A419VYH6</accession>
<reference evidence="9 10" key="1">
    <citation type="submission" date="2018-09" db="EMBL/GenBank/DDBJ databases">
        <title>Genomic Encyclopedia of Archaeal and Bacterial Type Strains, Phase II (KMG-II): from individual species to whole genera.</title>
        <authorList>
            <person name="Goeker M."/>
        </authorList>
    </citation>
    <scope>NUCLEOTIDE SEQUENCE [LARGE SCALE GENOMIC DNA]</scope>
    <source>
        <strain evidence="9 10">DSM 27148</strain>
    </source>
</reference>
<dbReference type="Gene3D" id="2.60.40.1120">
    <property type="entry name" value="Carboxypeptidase-like, regulatory domain"/>
    <property type="match status" value="1"/>
</dbReference>
<comment type="caution">
    <text evidence="9">The sequence shown here is derived from an EMBL/GenBank/DDBJ whole genome shotgun (WGS) entry which is preliminary data.</text>
</comment>
<dbReference type="SUPFAM" id="SSF56935">
    <property type="entry name" value="Porins"/>
    <property type="match status" value="1"/>
</dbReference>
<comment type="similarity">
    <text evidence="7">Belongs to the TonB-dependent receptor family.</text>
</comment>